<sequence>GYPFGFGYYPFGFGYQISPYSIPVRVFCYFGSDFSSGFSDRVRVPLWISGKVSTPTN</sequence>
<gene>
    <name evidence="1" type="ORF">BRAPAZ1V2_A07P09000.2</name>
</gene>
<feature type="non-terminal residue" evidence="1">
    <location>
        <position position="1"/>
    </location>
</feature>
<evidence type="ECO:0000313" key="1">
    <source>
        <dbReference type="EMBL" id="CAG7901256.1"/>
    </source>
</evidence>
<organism evidence="1 2">
    <name type="scientific">Brassica campestris</name>
    <name type="common">Field mustard</name>
    <dbReference type="NCBI Taxonomy" id="3711"/>
    <lineage>
        <taxon>Eukaryota</taxon>
        <taxon>Viridiplantae</taxon>
        <taxon>Streptophyta</taxon>
        <taxon>Embryophyta</taxon>
        <taxon>Tracheophyta</taxon>
        <taxon>Spermatophyta</taxon>
        <taxon>Magnoliopsida</taxon>
        <taxon>eudicotyledons</taxon>
        <taxon>Gunneridae</taxon>
        <taxon>Pentapetalae</taxon>
        <taxon>rosids</taxon>
        <taxon>malvids</taxon>
        <taxon>Brassicales</taxon>
        <taxon>Brassicaceae</taxon>
        <taxon>Brassiceae</taxon>
        <taxon>Brassica</taxon>
    </lineage>
</organism>
<protein>
    <submittedName>
        <fullName evidence="1">Uncharacterized protein</fullName>
    </submittedName>
</protein>
<dbReference type="Proteomes" id="UP000694005">
    <property type="component" value="Chromosome A07"/>
</dbReference>
<reference evidence="1 2" key="1">
    <citation type="submission" date="2021-07" db="EMBL/GenBank/DDBJ databases">
        <authorList>
            <consortium name="Genoscope - CEA"/>
            <person name="William W."/>
        </authorList>
    </citation>
    <scope>NUCLEOTIDE SEQUENCE [LARGE SCALE GENOMIC DNA]</scope>
</reference>
<name>A0A8D9M7I5_BRACM</name>
<dbReference type="Gramene" id="A07p09000.2_BraZ1">
    <property type="protein sequence ID" value="A07p09000.2_BraZ1.CDS.1"/>
    <property type="gene ID" value="A07g09000.2_BraZ1"/>
</dbReference>
<accession>A0A8D9M7I5</accession>
<dbReference type="AlphaFoldDB" id="A0A8D9M7I5"/>
<dbReference type="EMBL" id="LS974623">
    <property type="protein sequence ID" value="CAG7901256.1"/>
    <property type="molecule type" value="Genomic_DNA"/>
</dbReference>
<evidence type="ECO:0000313" key="2">
    <source>
        <dbReference type="Proteomes" id="UP000694005"/>
    </source>
</evidence>
<proteinExistence type="predicted"/>